<dbReference type="InterPro" id="IPR050523">
    <property type="entry name" value="AKR_Detox_Biosynth"/>
</dbReference>
<evidence type="ECO:0000259" key="2">
    <source>
        <dbReference type="Pfam" id="PF00248"/>
    </source>
</evidence>
<evidence type="ECO:0000256" key="1">
    <source>
        <dbReference type="ARBA" id="ARBA00023002"/>
    </source>
</evidence>
<dbReference type="PANTHER" id="PTHR43364">
    <property type="entry name" value="NADH-SPECIFIC METHYLGLYOXAL REDUCTASE-RELATED"/>
    <property type="match status" value="1"/>
</dbReference>
<dbReference type="Gene3D" id="3.20.20.100">
    <property type="entry name" value="NADP-dependent oxidoreductase domain"/>
    <property type="match status" value="1"/>
</dbReference>
<keyword evidence="4" id="KW-1185">Reference proteome</keyword>
<accession>A0A1X0IU73</accession>
<protein>
    <submittedName>
        <fullName evidence="3">Aldo/keto reductase</fullName>
    </submittedName>
</protein>
<evidence type="ECO:0000313" key="3">
    <source>
        <dbReference type="EMBL" id="ORB52392.1"/>
    </source>
</evidence>
<dbReference type="PANTHER" id="PTHR43364:SF4">
    <property type="entry name" value="NAD(P)-LINKED OXIDOREDUCTASE SUPERFAMILY PROTEIN"/>
    <property type="match status" value="1"/>
</dbReference>
<reference evidence="3 4" key="1">
    <citation type="submission" date="2016-12" db="EMBL/GenBank/DDBJ databases">
        <title>The new phylogeny of genus Mycobacterium.</title>
        <authorList>
            <person name="Tortoli E."/>
            <person name="Trovato A."/>
            <person name="Cirillo D.M."/>
        </authorList>
    </citation>
    <scope>NUCLEOTIDE SEQUENCE [LARGE SCALE GENOMIC DNA]</scope>
    <source>
        <strain evidence="3 4">DSM 44223</strain>
    </source>
</reference>
<dbReference type="OrthoDB" id="9768793at2"/>
<dbReference type="GO" id="GO:0005829">
    <property type="term" value="C:cytosol"/>
    <property type="evidence" value="ECO:0007669"/>
    <property type="project" value="TreeGrafter"/>
</dbReference>
<dbReference type="Pfam" id="PF00248">
    <property type="entry name" value="Aldo_ket_red"/>
    <property type="match status" value="1"/>
</dbReference>
<dbReference type="PRINTS" id="PR00069">
    <property type="entry name" value="ALDKETRDTASE"/>
</dbReference>
<organism evidence="3 4">
    <name type="scientific">Mycolicibacterium rhodesiae</name>
    <name type="common">Mycobacterium rhodesiae</name>
    <dbReference type="NCBI Taxonomy" id="36814"/>
    <lineage>
        <taxon>Bacteria</taxon>
        <taxon>Bacillati</taxon>
        <taxon>Actinomycetota</taxon>
        <taxon>Actinomycetes</taxon>
        <taxon>Mycobacteriales</taxon>
        <taxon>Mycobacteriaceae</taxon>
        <taxon>Mycolicibacterium</taxon>
    </lineage>
</organism>
<dbReference type="GO" id="GO:0016491">
    <property type="term" value="F:oxidoreductase activity"/>
    <property type="evidence" value="ECO:0007669"/>
    <property type="project" value="UniProtKB-KW"/>
</dbReference>
<feature type="domain" description="NADP-dependent oxidoreductase" evidence="2">
    <location>
        <begin position="20"/>
        <end position="291"/>
    </location>
</feature>
<gene>
    <name evidence="3" type="ORF">BST42_15730</name>
</gene>
<dbReference type="InterPro" id="IPR020471">
    <property type="entry name" value="AKR"/>
</dbReference>
<dbReference type="CDD" id="cd19088">
    <property type="entry name" value="AKR_AKR13B1"/>
    <property type="match status" value="1"/>
</dbReference>
<sequence>MTSTSEPGGAGRLGERRVARIGYGAMSVATPPIDDAVTLLRRAVELGINHIDTASFYEDGDVNRRIRRALAPYPEDVVIVSKVGARAAPGAQVPLTLAQKPAELRASVELDLDTLGLERIPVVNLRRADIGPGLIAEGDQRVDLDDQLAELITLRDEGKIGSIGISNVGLDTVRHALPAGIVCVQNAYNVLDRTHEDAVSFCAANDIAWVPYFPLGSGFPGFPKVADDPVVVRIAAELDATPAQVGLAWLLAHSPAILLIPGTASLGHVEENVDAGAITLSAKTIAELDAVESRTSANGDGVQPFLDER</sequence>
<comment type="caution">
    <text evidence="3">The sequence shown here is derived from an EMBL/GenBank/DDBJ whole genome shotgun (WGS) entry which is preliminary data.</text>
</comment>
<evidence type="ECO:0000313" key="4">
    <source>
        <dbReference type="Proteomes" id="UP000192534"/>
    </source>
</evidence>
<name>A0A1X0IU73_MYCRH</name>
<dbReference type="EMBL" id="MVIH01000006">
    <property type="protein sequence ID" value="ORB52392.1"/>
    <property type="molecule type" value="Genomic_DNA"/>
</dbReference>
<proteinExistence type="predicted"/>
<dbReference type="InterPro" id="IPR036812">
    <property type="entry name" value="NAD(P)_OxRdtase_dom_sf"/>
</dbReference>
<dbReference type="Proteomes" id="UP000192534">
    <property type="component" value="Unassembled WGS sequence"/>
</dbReference>
<dbReference type="RefSeq" id="WP_083120224.1">
    <property type="nucleotide sequence ID" value="NZ_JACKUO010000026.1"/>
</dbReference>
<dbReference type="SUPFAM" id="SSF51430">
    <property type="entry name" value="NAD(P)-linked oxidoreductase"/>
    <property type="match status" value="1"/>
</dbReference>
<keyword evidence="1" id="KW-0560">Oxidoreductase</keyword>
<dbReference type="InterPro" id="IPR023210">
    <property type="entry name" value="NADP_OxRdtase_dom"/>
</dbReference>
<dbReference type="AlphaFoldDB" id="A0A1X0IU73"/>